<organism evidence="2">
    <name type="scientific">Hexamita inflata</name>
    <dbReference type="NCBI Taxonomy" id="28002"/>
    <lineage>
        <taxon>Eukaryota</taxon>
        <taxon>Metamonada</taxon>
        <taxon>Diplomonadida</taxon>
        <taxon>Hexamitidae</taxon>
        <taxon>Hexamitinae</taxon>
        <taxon>Hexamita</taxon>
    </lineage>
</organism>
<reference evidence="2" key="1">
    <citation type="submission" date="2023-06" db="EMBL/GenBank/DDBJ databases">
        <authorList>
            <person name="Kurt Z."/>
        </authorList>
    </citation>
    <scope>NUCLEOTIDE SEQUENCE</scope>
</reference>
<keyword evidence="1" id="KW-1133">Transmembrane helix</keyword>
<proteinExistence type="predicted"/>
<feature type="transmembrane region" description="Helical" evidence="1">
    <location>
        <begin position="74"/>
        <end position="97"/>
    </location>
</feature>
<dbReference type="EMBL" id="CATOUU010000636">
    <property type="protein sequence ID" value="CAI9936391.1"/>
    <property type="molecule type" value="Genomic_DNA"/>
</dbReference>
<keyword evidence="1" id="KW-0812">Transmembrane</keyword>
<dbReference type="AlphaFoldDB" id="A0AA86PCR1"/>
<sequence>MISKIGSVVLNIITALCLGLYVLSTVIVLFAYSYVSVDYYCKIALFIVFCIIQAIAPWVKFVQVYFKFMIQPFWRAWFVFMLGIFQFPSFMSVYWSYLSSSKTYVQLLSWSLVFPFWLQQQLIVKQKIQLKKLNWT</sequence>
<evidence type="ECO:0000313" key="4">
    <source>
        <dbReference type="Proteomes" id="UP001642409"/>
    </source>
</evidence>
<comment type="caution">
    <text evidence="2">The sequence shown here is derived from an EMBL/GenBank/DDBJ whole genome shotgun (WGS) entry which is preliminary data.</text>
</comment>
<dbReference type="Proteomes" id="UP001642409">
    <property type="component" value="Unassembled WGS sequence"/>
</dbReference>
<feature type="transmembrane region" description="Helical" evidence="1">
    <location>
        <begin position="12"/>
        <end position="37"/>
    </location>
</feature>
<name>A0AA86PCR1_9EUKA</name>
<keyword evidence="4" id="KW-1185">Reference proteome</keyword>
<evidence type="ECO:0000256" key="1">
    <source>
        <dbReference type="SAM" id="Phobius"/>
    </source>
</evidence>
<reference evidence="3 4" key="2">
    <citation type="submission" date="2024-07" db="EMBL/GenBank/DDBJ databases">
        <authorList>
            <person name="Akdeniz Z."/>
        </authorList>
    </citation>
    <scope>NUCLEOTIDE SEQUENCE [LARGE SCALE GENOMIC DNA]</scope>
</reference>
<evidence type="ECO:0000313" key="3">
    <source>
        <dbReference type="EMBL" id="CAL6065166.1"/>
    </source>
</evidence>
<evidence type="ECO:0000313" key="2">
    <source>
        <dbReference type="EMBL" id="CAI9936391.1"/>
    </source>
</evidence>
<accession>A0AA86PCR1</accession>
<feature type="transmembrane region" description="Helical" evidence="1">
    <location>
        <begin position="43"/>
        <end position="62"/>
    </location>
</feature>
<protein>
    <submittedName>
        <fullName evidence="3">Hypothetical_protein</fullName>
    </submittedName>
</protein>
<keyword evidence="1" id="KW-0472">Membrane</keyword>
<dbReference type="EMBL" id="CAXDID020000254">
    <property type="protein sequence ID" value="CAL6065166.1"/>
    <property type="molecule type" value="Genomic_DNA"/>
</dbReference>
<gene>
    <name evidence="2" type="ORF">HINF_LOCUS24036</name>
    <name evidence="3" type="ORF">HINF_LOCUS51709</name>
</gene>